<dbReference type="PANTHER" id="PTHR35402">
    <property type="entry name" value="INTEGRAL MEMBRANE PROTEIN-RELATED"/>
    <property type="match status" value="1"/>
</dbReference>
<evidence type="ECO:0000313" key="3">
    <source>
        <dbReference type="Proteomes" id="UP000230607"/>
    </source>
</evidence>
<dbReference type="InterPro" id="IPR056569">
    <property type="entry name" value="ArlJ-like"/>
</dbReference>
<dbReference type="OrthoDB" id="12374at2157"/>
<evidence type="ECO:0008006" key="4">
    <source>
        <dbReference type="Google" id="ProtNLM"/>
    </source>
</evidence>
<dbReference type="AlphaFoldDB" id="A0A2H1FET7"/>
<dbReference type="EMBL" id="LT841358">
    <property type="protein sequence ID" value="SMH71274.1"/>
    <property type="molecule type" value="Genomic_DNA"/>
</dbReference>
<feature type="transmembrane region" description="Helical" evidence="1">
    <location>
        <begin position="130"/>
        <end position="148"/>
    </location>
</feature>
<dbReference type="RefSeq" id="WP_157927274.1">
    <property type="nucleotide sequence ID" value="NZ_LT841358.1"/>
</dbReference>
<dbReference type="InterPro" id="IPR036259">
    <property type="entry name" value="MFS_trans_sf"/>
</dbReference>
<feature type="transmembrane region" description="Helical" evidence="1">
    <location>
        <begin position="154"/>
        <end position="174"/>
    </location>
</feature>
<evidence type="ECO:0000256" key="1">
    <source>
        <dbReference type="SAM" id="Phobius"/>
    </source>
</evidence>
<name>A0A2H1FET7_9ARCH</name>
<feature type="transmembrane region" description="Helical" evidence="1">
    <location>
        <begin position="359"/>
        <end position="376"/>
    </location>
</feature>
<dbReference type="PANTHER" id="PTHR35402:SF1">
    <property type="entry name" value="TYPE II SECRETION SYSTEM PROTEIN GSPF DOMAIN-CONTAINING PROTEIN"/>
    <property type="match status" value="1"/>
</dbReference>
<keyword evidence="1" id="KW-1133">Transmembrane helix</keyword>
<feature type="transmembrane region" description="Helical" evidence="1">
    <location>
        <begin position="299"/>
        <end position="321"/>
    </location>
</feature>
<evidence type="ECO:0000313" key="2">
    <source>
        <dbReference type="EMBL" id="SMH71274.1"/>
    </source>
</evidence>
<feature type="transmembrane region" description="Helical" evidence="1">
    <location>
        <begin position="382"/>
        <end position="400"/>
    </location>
</feature>
<proteinExistence type="predicted"/>
<keyword evidence="1" id="KW-0812">Transmembrane</keyword>
<reference evidence="3" key="1">
    <citation type="submission" date="2017-03" db="EMBL/GenBank/DDBJ databases">
        <authorList>
            <person name="Herbold C."/>
        </authorList>
    </citation>
    <scope>NUCLEOTIDE SEQUENCE [LARGE SCALE GENOMIC DNA]</scope>
</reference>
<feature type="transmembrane region" description="Helical" evidence="1">
    <location>
        <begin position="527"/>
        <end position="547"/>
    </location>
</feature>
<gene>
    <name evidence="2" type="ORF">NCS_11081</name>
</gene>
<sequence>MNYNHVIVALVAIIWLSLAFNNLAVFVISTIGLLFMVSKRTSKKFDWKKLVEKFYKFSLLQKLNTPNIKKPTARIIPLSTNLPIFISKPILDMPIFQKLQKKLGSQIERYIRMSGKPANSLNMIKKSMSFSVLFVIIILPIAIALGIFVTPLFFVLIILPIGIMFYPRMALGLAKSKRETAINHELAYFTKYASIMQSVEKMLYDSLVEMIGNGLFEIIETDAKMAYRNVTMFAMDIFETLNDIALHHPNRAFQSFLLSYVATAQTGGDLTNLIEREAESFFESLKENLKRYLGTATTFGEILLIILLIMPTFLIATSFLLPGGSVTLLLLVGVIGIPMMSMALIVMVDSSQPRNLNKITIGNLAFVVAIIIAVAMTSLRQAPWLVITSSVLGFALANMFNTTPQFLRIKNIENALPEFLRDVTEYRKIGYDMTISLYRLYGTRKYNKYFDKLFGMIYSQLKSGATLSGIAGIEDKSWITKLVLFILGKLADTGGGTPLTLEHLTRFVSDVTTIKKSTISALRMQMLLVYIGPIIMVFVSKTSISLLTKMSSNLSFFSNLGVGSAFAITPEFVDAINMVIVISSLAMGFVFTKVSMFTLKDTKNVAITAIIVIIAILISPYLPSIF</sequence>
<feature type="transmembrane region" description="Helical" evidence="1">
    <location>
        <begin position="604"/>
        <end position="622"/>
    </location>
</feature>
<feature type="transmembrane region" description="Helical" evidence="1">
    <location>
        <begin position="6"/>
        <end position="35"/>
    </location>
</feature>
<accession>A0A2H1FET7</accession>
<dbReference type="Proteomes" id="UP000230607">
    <property type="component" value="Chromosome 1"/>
</dbReference>
<organism evidence="2 3">
    <name type="scientific">Candidatus Nitrosotalea okcheonensis</name>
    <dbReference type="NCBI Taxonomy" id="1903276"/>
    <lineage>
        <taxon>Archaea</taxon>
        <taxon>Nitrososphaerota</taxon>
        <taxon>Nitrososphaeria</taxon>
        <taxon>Nitrosotaleales</taxon>
        <taxon>Nitrosotaleaceae</taxon>
        <taxon>Nitrosotalea</taxon>
    </lineage>
</organism>
<keyword evidence="1" id="KW-0472">Membrane</keyword>
<dbReference type="GO" id="GO:0005886">
    <property type="term" value="C:plasma membrane"/>
    <property type="evidence" value="ECO:0007669"/>
    <property type="project" value="UniProtKB-SubCell"/>
</dbReference>
<dbReference type="SUPFAM" id="SSF103473">
    <property type="entry name" value="MFS general substrate transporter"/>
    <property type="match status" value="1"/>
</dbReference>
<feature type="transmembrane region" description="Helical" evidence="1">
    <location>
        <begin position="327"/>
        <end position="347"/>
    </location>
</feature>
<feature type="transmembrane region" description="Helical" evidence="1">
    <location>
        <begin position="575"/>
        <end position="592"/>
    </location>
</feature>
<keyword evidence="3" id="KW-1185">Reference proteome</keyword>
<protein>
    <recommendedName>
        <fullName evidence="4">Type II secretion system F domain protein</fullName>
    </recommendedName>
</protein>